<evidence type="ECO:0000256" key="4">
    <source>
        <dbReference type="ARBA" id="ARBA00022989"/>
    </source>
</evidence>
<evidence type="ECO:0000256" key="7">
    <source>
        <dbReference type="SAM" id="MobiDB-lite"/>
    </source>
</evidence>
<evidence type="ECO:0000256" key="1">
    <source>
        <dbReference type="ARBA" id="ARBA00004141"/>
    </source>
</evidence>
<dbReference type="PANTHER" id="PTHR12385:SF4">
    <property type="entry name" value="PROTEIN PNS1"/>
    <property type="match status" value="1"/>
</dbReference>
<feature type="transmembrane region" description="Helical" evidence="6">
    <location>
        <begin position="292"/>
        <end position="310"/>
    </location>
</feature>
<evidence type="ECO:0000256" key="5">
    <source>
        <dbReference type="ARBA" id="ARBA00023136"/>
    </source>
</evidence>
<feature type="transmembrane region" description="Helical" evidence="6">
    <location>
        <begin position="29"/>
        <end position="53"/>
    </location>
</feature>
<feature type="transmembrane region" description="Helical" evidence="6">
    <location>
        <begin position="322"/>
        <end position="340"/>
    </location>
</feature>
<dbReference type="PANTHER" id="PTHR12385">
    <property type="entry name" value="CHOLINE TRANSPORTER-LIKE (SLC FAMILY 44)"/>
    <property type="match status" value="1"/>
</dbReference>
<reference evidence="8" key="1">
    <citation type="submission" date="2021-01" db="EMBL/GenBank/DDBJ databases">
        <authorList>
            <person name="Corre E."/>
            <person name="Pelletier E."/>
            <person name="Niang G."/>
            <person name="Scheremetjew M."/>
            <person name="Finn R."/>
            <person name="Kale V."/>
            <person name="Holt S."/>
            <person name="Cochrane G."/>
            <person name="Meng A."/>
            <person name="Brown T."/>
            <person name="Cohen L."/>
        </authorList>
    </citation>
    <scope>NUCLEOTIDE SEQUENCE</scope>
    <source>
        <strain evidence="8">CCMP125</strain>
    </source>
</reference>
<comment type="caution">
    <text evidence="6">Lacks conserved residue(s) required for the propagation of feature annotation.</text>
</comment>
<organism evidence="8">
    <name type="scientific">Entomoneis paludosa</name>
    <dbReference type="NCBI Taxonomy" id="265537"/>
    <lineage>
        <taxon>Eukaryota</taxon>
        <taxon>Sar</taxon>
        <taxon>Stramenopiles</taxon>
        <taxon>Ochrophyta</taxon>
        <taxon>Bacillariophyta</taxon>
        <taxon>Bacillariophyceae</taxon>
        <taxon>Bacillariophycidae</taxon>
        <taxon>Entomoneidaceae</taxon>
        <taxon>Entomoneis</taxon>
    </lineage>
</organism>
<dbReference type="Pfam" id="PF04515">
    <property type="entry name" value="Choline_transpo"/>
    <property type="match status" value="1"/>
</dbReference>
<comment type="subcellular location">
    <subcellularLocation>
        <location evidence="6">Cell membrane</location>
        <topology evidence="6">Multi-pass membrane protein</topology>
    </subcellularLocation>
    <subcellularLocation>
        <location evidence="1">Membrane</location>
        <topology evidence="1">Multi-pass membrane protein</topology>
    </subcellularLocation>
</comment>
<dbReference type="AlphaFoldDB" id="A0A7S2YDT6"/>
<gene>
    <name evidence="8" type="ORF">APAL1065_LOCUS13824</name>
</gene>
<keyword evidence="5 6" id="KW-0472">Membrane</keyword>
<dbReference type="GO" id="GO:0022857">
    <property type="term" value="F:transmembrane transporter activity"/>
    <property type="evidence" value="ECO:0007669"/>
    <property type="project" value="UniProtKB-UniRule"/>
</dbReference>
<evidence type="ECO:0000256" key="3">
    <source>
        <dbReference type="ARBA" id="ARBA00022692"/>
    </source>
</evidence>
<keyword evidence="4 6" id="KW-1133">Transmembrane helix</keyword>
<comment type="similarity">
    <text evidence="2 6">Belongs to the CTL (choline transporter-like) family.</text>
</comment>
<dbReference type="InterPro" id="IPR007603">
    <property type="entry name" value="Choline_transptr-like"/>
</dbReference>
<keyword evidence="3 6" id="KW-0812">Transmembrane</keyword>
<proteinExistence type="inferred from homology"/>
<feature type="region of interest" description="Disordered" evidence="7">
    <location>
        <begin position="393"/>
        <end position="420"/>
    </location>
</feature>
<sequence>MYSWNRIPFAATNLYTALTAMRCTADITILGLLSLVVAFGWCLLWSMAFIGIVNDHNDQDCDTKDACQAHVSRNHIPLYLLLLLSFHWTTMVIKNVVRVTVASAISTWWFQPSDIGPFCTSAVVRPLLRSLSTSLGSICLGSLIISPAQWLLSFGRFFCSCLCIDGANNGGSFDNVSCMDKSRQRPVCYGFQNEQATSGSGSEADDGSMGGVGVVADTRTTVDSAADTVGLCRRLSGCLNPCQVLLRSCNRWSFTFIGMYGHSFFEAGERAMQLFEARGWTDVVEDPLIQNVLLMASVVIGGSTGVFAVVVEETDGFDFTSFHQPIITAFVIGSVLGYVLSNILLLGVVGSAVNTIIVCFAAGPFDFDKNHPRMSREMREVWSQHVVWEQASTPKTRPRRNSIRKKNKNMSGISSGAAIV</sequence>
<dbReference type="EMBL" id="HBHT01020666">
    <property type="protein sequence ID" value="CAD9969822.1"/>
    <property type="molecule type" value="Transcribed_RNA"/>
</dbReference>
<evidence type="ECO:0000313" key="8">
    <source>
        <dbReference type="EMBL" id="CAD9969822.1"/>
    </source>
</evidence>
<protein>
    <recommendedName>
        <fullName evidence="6">Choline transporter-like protein</fullName>
    </recommendedName>
</protein>
<feature type="compositionally biased region" description="Basic residues" evidence="7">
    <location>
        <begin position="396"/>
        <end position="408"/>
    </location>
</feature>
<evidence type="ECO:0000256" key="6">
    <source>
        <dbReference type="RuleBase" id="RU368066"/>
    </source>
</evidence>
<accession>A0A7S2YDT6</accession>
<name>A0A7S2YDT6_9STRA</name>
<evidence type="ECO:0000256" key="2">
    <source>
        <dbReference type="ARBA" id="ARBA00007168"/>
    </source>
</evidence>
<comment type="function">
    <text evidence="6">Choline transporter.</text>
</comment>
<dbReference type="GO" id="GO:0005886">
    <property type="term" value="C:plasma membrane"/>
    <property type="evidence" value="ECO:0007669"/>
    <property type="project" value="UniProtKB-SubCell"/>
</dbReference>